<organism evidence="1 2">
    <name type="scientific">Nocardia aurantiaca</name>
    <dbReference type="NCBI Taxonomy" id="2675850"/>
    <lineage>
        <taxon>Bacteria</taxon>
        <taxon>Bacillati</taxon>
        <taxon>Actinomycetota</taxon>
        <taxon>Actinomycetes</taxon>
        <taxon>Mycobacteriales</taxon>
        <taxon>Nocardiaceae</taxon>
        <taxon>Nocardia</taxon>
    </lineage>
</organism>
<dbReference type="RefSeq" id="WP_154787099.1">
    <property type="nucleotide sequence ID" value="NZ_WMBB01000003.1"/>
</dbReference>
<sequence>MLSVRFGSENEWWVSGSVFDRLFDAAIGYGVMPGDLEDWRYVVDANGGMDVNKEKPQDAGRFKDALLESAQRELNSVERTQDNWTYTTSLEKLVKLLGKD</sequence>
<proteinExistence type="predicted"/>
<accession>A0A6I3KTC4</accession>
<gene>
    <name evidence="1" type="ORF">GLP40_07450</name>
</gene>
<dbReference type="Proteomes" id="UP000432464">
    <property type="component" value="Unassembled WGS sequence"/>
</dbReference>
<name>A0A6I3KTC4_9NOCA</name>
<dbReference type="EMBL" id="WMBB01000003">
    <property type="protein sequence ID" value="MTE12611.1"/>
    <property type="molecule type" value="Genomic_DNA"/>
</dbReference>
<evidence type="ECO:0000313" key="1">
    <source>
        <dbReference type="EMBL" id="MTE12611.1"/>
    </source>
</evidence>
<protein>
    <submittedName>
        <fullName evidence="1">Uncharacterized protein</fullName>
    </submittedName>
</protein>
<keyword evidence="2" id="KW-1185">Reference proteome</keyword>
<reference evidence="1 2" key="1">
    <citation type="submission" date="2019-11" db="EMBL/GenBank/DDBJ databases">
        <title>Nocardia sp. nov. CT2-14 isolated from soil.</title>
        <authorList>
            <person name="Kanchanasin P."/>
            <person name="Tanasupawat S."/>
            <person name="Yuki M."/>
            <person name="Kudo T."/>
        </authorList>
    </citation>
    <scope>NUCLEOTIDE SEQUENCE [LARGE SCALE GENOMIC DNA]</scope>
    <source>
        <strain evidence="1 2">CT2-14</strain>
    </source>
</reference>
<evidence type="ECO:0000313" key="2">
    <source>
        <dbReference type="Proteomes" id="UP000432464"/>
    </source>
</evidence>
<comment type="caution">
    <text evidence="1">The sequence shown here is derived from an EMBL/GenBank/DDBJ whole genome shotgun (WGS) entry which is preliminary data.</text>
</comment>
<dbReference type="AlphaFoldDB" id="A0A6I3KTC4"/>